<protein>
    <submittedName>
        <fullName evidence="2">Uncharacterized protein</fullName>
    </submittedName>
</protein>
<name>A0ABV5FZ03_9MICC</name>
<keyword evidence="3" id="KW-1185">Reference proteome</keyword>
<evidence type="ECO:0000313" key="3">
    <source>
        <dbReference type="Proteomes" id="UP001589575"/>
    </source>
</evidence>
<dbReference type="Proteomes" id="UP001589575">
    <property type="component" value="Unassembled WGS sequence"/>
</dbReference>
<dbReference type="EMBL" id="JBHMFI010000001">
    <property type="protein sequence ID" value="MFB9071644.1"/>
    <property type="molecule type" value="Genomic_DNA"/>
</dbReference>
<accession>A0ABV5FZ03</accession>
<sequence length="48" mass="5255">MVCHVRLHSERLAISRGTAGEAHEGRTAGGGRLETVPPPYARDVRQCR</sequence>
<evidence type="ECO:0000256" key="1">
    <source>
        <dbReference type="SAM" id="MobiDB-lite"/>
    </source>
</evidence>
<comment type="caution">
    <text evidence="2">The sequence shown here is derived from an EMBL/GenBank/DDBJ whole genome shotgun (WGS) entry which is preliminary data.</text>
</comment>
<reference evidence="2 3" key="1">
    <citation type="submission" date="2024-09" db="EMBL/GenBank/DDBJ databases">
        <authorList>
            <person name="Sun Q."/>
            <person name="Mori K."/>
        </authorList>
    </citation>
    <scope>NUCLEOTIDE SEQUENCE [LARGE SCALE GENOMIC DNA]</scope>
    <source>
        <strain evidence="2 3">CCM 7609</strain>
    </source>
</reference>
<gene>
    <name evidence="2" type="ORF">ACFFX0_10705</name>
</gene>
<evidence type="ECO:0000313" key="2">
    <source>
        <dbReference type="EMBL" id="MFB9071644.1"/>
    </source>
</evidence>
<organism evidence="2 3">
    <name type="scientific">Citricoccus parietis</name>
    <dbReference type="NCBI Taxonomy" id="592307"/>
    <lineage>
        <taxon>Bacteria</taxon>
        <taxon>Bacillati</taxon>
        <taxon>Actinomycetota</taxon>
        <taxon>Actinomycetes</taxon>
        <taxon>Micrococcales</taxon>
        <taxon>Micrococcaceae</taxon>
        <taxon>Citricoccus</taxon>
    </lineage>
</organism>
<proteinExistence type="predicted"/>
<feature type="region of interest" description="Disordered" evidence="1">
    <location>
        <begin position="14"/>
        <end position="48"/>
    </location>
</feature>